<protein>
    <submittedName>
        <fullName evidence="2">FumA protein</fullName>
    </submittedName>
</protein>
<evidence type="ECO:0000313" key="2">
    <source>
        <dbReference type="EMBL" id="CAE7231260.1"/>
    </source>
</evidence>
<feature type="region of interest" description="Disordered" evidence="1">
    <location>
        <begin position="1"/>
        <end position="94"/>
    </location>
</feature>
<organism evidence="2 3">
    <name type="scientific">Symbiodinium natans</name>
    <dbReference type="NCBI Taxonomy" id="878477"/>
    <lineage>
        <taxon>Eukaryota</taxon>
        <taxon>Sar</taxon>
        <taxon>Alveolata</taxon>
        <taxon>Dinophyceae</taxon>
        <taxon>Suessiales</taxon>
        <taxon>Symbiodiniaceae</taxon>
        <taxon>Symbiodinium</taxon>
    </lineage>
</organism>
<dbReference type="EMBL" id="CAJNDS010000739">
    <property type="protein sequence ID" value="CAE7231260.1"/>
    <property type="molecule type" value="Genomic_DNA"/>
</dbReference>
<comment type="caution">
    <text evidence="2">The sequence shown here is derived from an EMBL/GenBank/DDBJ whole genome shotgun (WGS) entry which is preliminary data.</text>
</comment>
<feature type="compositionally biased region" description="Acidic residues" evidence="1">
    <location>
        <begin position="28"/>
        <end position="38"/>
    </location>
</feature>
<proteinExistence type="predicted"/>
<evidence type="ECO:0000313" key="3">
    <source>
        <dbReference type="Proteomes" id="UP000604046"/>
    </source>
</evidence>
<keyword evidence="3" id="KW-1185">Reference proteome</keyword>
<evidence type="ECO:0000256" key="1">
    <source>
        <dbReference type="SAM" id="MobiDB-lite"/>
    </source>
</evidence>
<accession>A0A812KQJ2</accession>
<dbReference type="AlphaFoldDB" id="A0A812KQJ2"/>
<name>A0A812KQJ2_9DINO</name>
<gene>
    <name evidence="2" type="primary">fumA</name>
    <name evidence="2" type="ORF">SNAT2548_LOCUS9468</name>
</gene>
<dbReference type="OrthoDB" id="412167at2759"/>
<sequence>MDAGYLPLSKATTSGILSPSCHLRAGYDEEEKEDESDETSSFSSLQCREREKVDDLLKEEEKETEDYLGAMTPSFSLSAPEAKDEDIETGHEREAPGAAPWRIFRNMTLATCFFWICAGAWEFMAELLPELIDMGLAFEDEIEAQTKHSTQLNLEHVRLQPVDAIAFAGEHRASLMALRTAVKSAHYEQVNITRDKHGETGSAIRSAFGVEIRLQADGIVL</sequence>
<reference evidence="2" key="1">
    <citation type="submission" date="2021-02" db="EMBL/GenBank/DDBJ databases">
        <authorList>
            <person name="Dougan E. K."/>
            <person name="Rhodes N."/>
            <person name="Thang M."/>
            <person name="Chan C."/>
        </authorList>
    </citation>
    <scope>NUCLEOTIDE SEQUENCE</scope>
</reference>
<dbReference type="Proteomes" id="UP000604046">
    <property type="component" value="Unassembled WGS sequence"/>
</dbReference>
<feature type="compositionally biased region" description="Basic and acidic residues" evidence="1">
    <location>
        <begin position="47"/>
        <end position="61"/>
    </location>
</feature>